<proteinExistence type="predicted"/>
<dbReference type="WBParaSite" id="jg20610">
    <property type="protein sequence ID" value="jg20610"/>
    <property type="gene ID" value="jg20610"/>
</dbReference>
<keyword evidence="2" id="KW-1185">Reference proteome</keyword>
<dbReference type="AlphaFoldDB" id="A0A915DLG2"/>
<organism evidence="2 3">
    <name type="scientific">Ditylenchus dipsaci</name>
    <dbReference type="NCBI Taxonomy" id="166011"/>
    <lineage>
        <taxon>Eukaryota</taxon>
        <taxon>Metazoa</taxon>
        <taxon>Ecdysozoa</taxon>
        <taxon>Nematoda</taxon>
        <taxon>Chromadorea</taxon>
        <taxon>Rhabditida</taxon>
        <taxon>Tylenchina</taxon>
        <taxon>Tylenchomorpha</taxon>
        <taxon>Sphaerularioidea</taxon>
        <taxon>Anguinidae</taxon>
        <taxon>Anguininae</taxon>
        <taxon>Ditylenchus</taxon>
    </lineage>
</organism>
<sequence>MIFNNNNGPPTVSSPGPSTHLSSPVPPLASAAMPNSSTSLSPAVSSLNLNVASTNSGLCAGGINRSPSLTITPATSNELLSPNFANLFQFKPKSSVDASALGIDEATRIGLLSAAAANSSLTHMLTSLGKSLDAQVPNTSMCRSSPNIPNLLNQLDHPSAFKPLKTNVQQADSQQTSQDSMQQAAVAAMNQLFGGMSQANPTPSISAFSPNLSTAGFNGPPSGRLSPSILRQNSIGGIGFLDAAPATTTK</sequence>
<evidence type="ECO:0000313" key="2">
    <source>
        <dbReference type="Proteomes" id="UP000887574"/>
    </source>
</evidence>
<reference evidence="3" key="1">
    <citation type="submission" date="2022-11" db="UniProtKB">
        <authorList>
            <consortium name="WormBaseParasite"/>
        </authorList>
    </citation>
    <scope>IDENTIFICATION</scope>
</reference>
<accession>A0A915DLG2</accession>
<feature type="region of interest" description="Disordered" evidence="1">
    <location>
        <begin position="1"/>
        <end position="36"/>
    </location>
</feature>
<name>A0A915DLG2_9BILA</name>
<dbReference type="Proteomes" id="UP000887574">
    <property type="component" value="Unplaced"/>
</dbReference>
<evidence type="ECO:0000256" key="1">
    <source>
        <dbReference type="SAM" id="MobiDB-lite"/>
    </source>
</evidence>
<evidence type="ECO:0000313" key="3">
    <source>
        <dbReference type="WBParaSite" id="jg20610"/>
    </source>
</evidence>
<feature type="compositionally biased region" description="Low complexity" evidence="1">
    <location>
        <begin position="1"/>
        <end position="19"/>
    </location>
</feature>
<protein>
    <submittedName>
        <fullName evidence="3">Uncharacterized protein</fullName>
    </submittedName>
</protein>